<reference evidence="5 6" key="1">
    <citation type="journal article" date="2018" name="Genome Biol. Evol.">
        <title>Multiple Roots of Fruiting Body Formation in Amoebozoa.</title>
        <authorList>
            <person name="Hillmann F."/>
            <person name="Forbes G."/>
            <person name="Novohradska S."/>
            <person name="Ferling I."/>
            <person name="Riege K."/>
            <person name="Groth M."/>
            <person name="Westermann M."/>
            <person name="Marz M."/>
            <person name="Spaller T."/>
            <person name="Winckler T."/>
            <person name="Schaap P."/>
            <person name="Glockner G."/>
        </authorList>
    </citation>
    <scope>NUCLEOTIDE SEQUENCE [LARGE SCALE GENOMIC DNA]</scope>
    <source>
        <strain evidence="5 6">Jena</strain>
    </source>
</reference>
<sequence length="445" mass="49867">MLDVQTTLGPVRGFIDTHPISEVSNANKPTGSESPIRKWLGIPFAQCERWSYGCPPQPWTESRECYEFGPAPPQPASAMTAIWSNAGVIMRKIPFSDTECLNLNVFAPEHGENLPVMIWIYGGAFRNGSSSLSSLGDPTEIIRHFPNVIVVTGNHRVNLTGFIDHPDLRSTDPQGRSGNYGIHDQQLLIRWVVDNVQRFGGDPKNITVFGESAGAMGAAVHMTLEGSKGVKRYILQSGTADVVAVKSDDQIWPQLVKYCGVDENLDAREKVPLEKLMEALINHPQWRYIPSLGSIIPSHPSKKIAGGGINDDIEDIILVRLYKFDHIMAWLKNHMEQTQMYHLELPSIFLQKQCFKRHPSINEIDWKLSLSMASLWIQFTINGDPKDWPLYQGEGGSIMHFGYDNGEVEKEESSGKRILLDEENGRKAALQLWSMVFTGRNTMVI</sequence>
<dbReference type="InterPro" id="IPR029058">
    <property type="entry name" value="AB_hydrolase_fold"/>
</dbReference>
<dbReference type="InterPro" id="IPR002018">
    <property type="entry name" value="CarbesteraseB"/>
</dbReference>
<keyword evidence="6" id="KW-1185">Reference proteome</keyword>
<dbReference type="Pfam" id="PF00135">
    <property type="entry name" value="COesterase"/>
    <property type="match status" value="1"/>
</dbReference>
<dbReference type="PROSITE" id="PS00122">
    <property type="entry name" value="CARBOXYLESTERASE_B_1"/>
    <property type="match status" value="1"/>
</dbReference>
<dbReference type="EMBL" id="MDYQ01000239">
    <property type="protein sequence ID" value="PRP78130.1"/>
    <property type="molecule type" value="Genomic_DNA"/>
</dbReference>
<gene>
    <name evidence="5" type="ORF">PROFUN_13932</name>
</gene>
<keyword evidence="2 3" id="KW-0378">Hydrolase</keyword>
<feature type="domain" description="Carboxylesterase type B" evidence="4">
    <location>
        <begin position="28"/>
        <end position="246"/>
    </location>
</feature>
<dbReference type="AlphaFoldDB" id="A0A2P6N2F4"/>
<dbReference type="GO" id="GO:0016787">
    <property type="term" value="F:hydrolase activity"/>
    <property type="evidence" value="ECO:0007669"/>
    <property type="project" value="UniProtKB-KW"/>
</dbReference>
<protein>
    <recommendedName>
        <fullName evidence="3">Carboxylic ester hydrolase</fullName>
        <ecNumber evidence="3">3.1.1.-</ecNumber>
    </recommendedName>
</protein>
<dbReference type="OrthoDB" id="408631at2759"/>
<evidence type="ECO:0000259" key="4">
    <source>
        <dbReference type="Pfam" id="PF00135"/>
    </source>
</evidence>
<dbReference type="EC" id="3.1.1.-" evidence="3"/>
<evidence type="ECO:0000256" key="3">
    <source>
        <dbReference type="RuleBase" id="RU361235"/>
    </source>
</evidence>
<dbReference type="Proteomes" id="UP000241769">
    <property type="component" value="Unassembled WGS sequence"/>
</dbReference>
<dbReference type="STRING" id="1890364.A0A2P6N2F4"/>
<dbReference type="InterPro" id="IPR050309">
    <property type="entry name" value="Type-B_Carboxylest/Lipase"/>
</dbReference>
<evidence type="ECO:0000256" key="2">
    <source>
        <dbReference type="ARBA" id="ARBA00022801"/>
    </source>
</evidence>
<comment type="similarity">
    <text evidence="1 3">Belongs to the type-B carboxylesterase/lipase family.</text>
</comment>
<accession>A0A2P6N2F4</accession>
<name>A0A2P6N2F4_9EUKA</name>
<dbReference type="InterPro" id="IPR019826">
    <property type="entry name" value="Carboxylesterase_B_AS"/>
</dbReference>
<comment type="caution">
    <text evidence="5">The sequence shown here is derived from an EMBL/GenBank/DDBJ whole genome shotgun (WGS) entry which is preliminary data.</text>
</comment>
<dbReference type="Gene3D" id="3.40.50.1820">
    <property type="entry name" value="alpha/beta hydrolase"/>
    <property type="match status" value="2"/>
</dbReference>
<evidence type="ECO:0000313" key="5">
    <source>
        <dbReference type="EMBL" id="PRP78130.1"/>
    </source>
</evidence>
<evidence type="ECO:0000313" key="6">
    <source>
        <dbReference type="Proteomes" id="UP000241769"/>
    </source>
</evidence>
<dbReference type="SUPFAM" id="SSF53474">
    <property type="entry name" value="alpha/beta-Hydrolases"/>
    <property type="match status" value="1"/>
</dbReference>
<dbReference type="InParanoid" id="A0A2P6N2F4"/>
<organism evidence="5 6">
    <name type="scientific">Planoprotostelium fungivorum</name>
    <dbReference type="NCBI Taxonomy" id="1890364"/>
    <lineage>
        <taxon>Eukaryota</taxon>
        <taxon>Amoebozoa</taxon>
        <taxon>Evosea</taxon>
        <taxon>Variosea</taxon>
        <taxon>Cavosteliida</taxon>
        <taxon>Cavosteliaceae</taxon>
        <taxon>Planoprotostelium</taxon>
    </lineage>
</organism>
<evidence type="ECO:0000256" key="1">
    <source>
        <dbReference type="ARBA" id="ARBA00005964"/>
    </source>
</evidence>
<dbReference type="PANTHER" id="PTHR11559">
    <property type="entry name" value="CARBOXYLESTERASE"/>
    <property type="match status" value="1"/>
</dbReference>
<proteinExistence type="inferred from homology"/>